<dbReference type="GO" id="GO:0008902">
    <property type="term" value="F:hydroxymethylpyrimidine kinase activity"/>
    <property type="evidence" value="ECO:0007669"/>
    <property type="project" value="UniProtKB-EC"/>
</dbReference>
<dbReference type="InterPro" id="IPR029056">
    <property type="entry name" value="Ribokinase-like"/>
</dbReference>
<comment type="caution">
    <text evidence="4">The sequence shown here is derived from an EMBL/GenBank/DDBJ whole genome shotgun (WGS) entry which is preliminary data.</text>
</comment>
<comment type="pathway">
    <text evidence="1">Cofactor biosynthesis; thiamine diphosphate biosynthesis.</text>
</comment>
<keyword evidence="4" id="KW-0418">Kinase</keyword>
<dbReference type="PANTHER" id="PTHR20858">
    <property type="entry name" value="PHOSPHOMETHYLPYRIMIDINE KINASE"/>
    <property type="match status" value="1"/>
</dbReference>
<name>A0A4Q2UV09_9BACT</name>
<accession>A0A4Q2UV09</accession>
<keyword evidence="5" id="KW-1185">Reference proteome</keyword>
<dbReference type="PANTHER" id="PTHR20858:SF17">
    <property type="entry name" value="HYDROXYMETHYLPYRIMIDINE_PHOSPHOMETHYLPYRIMIDINE KINASE THI20-RELATED"/>
    <property type="match status" value="1"/>
</dbReference>
<dbReference type="Gene3D" id="3.40.1190.20">
    <property type="match status" value="1"/>
</dbReference>
<organism evidence="4 5">
    <name type="scientific">Spirosoma sordidisoli</name>
    <dbReference type="NCBI Taxonomy" id="2502893"/>
    <lineage>
        <taxon>Bacteria</taxon>
        <taxon>Pseudomonadati</taxon>
        <taxon>Bacteroidota</taxon>
        <taxon>Cytophagia</taxon>
        <taxon>Cytophagales</taxon>
        <taxon>Cytophagaceae</taxon>
        <taxon>Spirosoma</taxon>
    </lineage>
</organism>
<dbReference type="EC" id="2.7.1.49" evidence="2"/>
<evidence type="ECO:0000256" key="1">
    <source>
        <dbReference type="ARBA" id="ARBA00004948"/>
    </source>
</evidence>
<dbReference type="SUPFAM" id="SSF53613">
    <property type="entry name" value="Ribokinase-like"/>
    <property type="match status" value="1"/>
</dbReference>
<evidence type="ECO:0000259" key="3">
    <source>
        <dbReference type="Pfam" id="PF08543"/>
    </source>
</evidence>
<dbReference type="RefSeq" id="WP_129600626.1">
    <property type="nucleotide sequence ID" value="NZ_SBLB01000001.1"/>
</dbReference>
<reference evidence="4 5" key="1">
    <citation type="submission" date="2019-01" db="EMBL/GenBank/DDBJ databases">
        <title>Spirosoma flava sp. nov., a propanil-degrading bacterium isolated from herbicide-contaminated soil.</title>
        <authorList>
            <person name="Zhang L."/>
            <person name="Jiang J.-D."/>
        </authorList>
    </citation>
    <scope>NUCLEOTIDE SEQUENCE [LARGE SCALE GENOMIC DNA]</scope>
    <source>
        <strain evidence="4 5">TY50</strain>
    </source>
</reference>
<dbReference type="GO" id="GO:0005829">
    <property type="term" value="C:cytosol"/>
    <property type="evidence" value="ECO:0007669"/>
    <property type="project" value="TreeGrafter"/>
</dbReference>
<keyword evidence="4" id="KW-0808">Transferase</keyword>
<dbReference type="InterPro" id="IPR013749">
    <property type="entry name" value="PM/HMP-P_kinase-1"/>
</dbReference>
<evidence type="ECO:0000256" key="2">
    <source>
        <dbReference type="ARBA" id="ARBA00012135"/>
    </source>
</evidence>
<dbReference type="GO" id="GO:0008972">
    <property type="term" value="F:phosphomethylpyrimidine kinase activity"/>
    <property type="evidence" value="ECO:0007669"/>
    <property type="project" value="InterPro"/>
</dbReference>
<gene>
    <name evidence="4" type="ORF">EQG79_06070</name>
</gene>
<dbReference type="Pfam" id="PF08543">
    <property type="entry name" value="Phos_pyr_kin"/>
    <property type="match status" value="1"/>
</dbReference>
<dbReference type="AlphaFoldDB" id="A0A4Q2UV09"/>
<dbReference type="EMBL" id="SBLB01000001">
    <property type="protein sequence ID" value="RYC71695.1"/>
    <property type="molecule type" value="Genomic_DNA"/>
</dbReference>
<protein>
    <recommendedName>
        <fullName evidence="2">hydroxymethylpyrimidine kinase</fullName>
        <ecNumber evidence="2">2.7.1.49</ecNumber>
    </recommendedName>
</protein>
<evidence type="ECO:0000313" key="5">
    <source>
        <dbReference type="Proteomes" id="UP000290407"/>
    </source>
</evidence>
<sequence>MTASRTWPPVQHERPYALSIAGLDPSAGAGLLADVKVMEALEVYGLGVCTALTMQHDADFRAVEWVALDSIIAQCMPLADRYPVSVVKIGLVQSLPVLAELTDWLTQTWPGLPIIWDPILKASAGFDFHAMTSQTLLSTLLPRLSLLTPNVPEVQQLAATDEAVRAARTLSVYCPVYLKGGHAEPINGVTTDRLLKDGQEIARFPAPFLPDGEKHGSGCVLSSAIAAGLAKGQPLPEACATARRYMNQYLASSPGLLGFHQSLP</sequence>
<dbReference type="GO" id="GO:0009228">
    <property type="term" value="P:thiamine biosynthetic process"/>
    <property type="evidence" value="ECO:0007669"/>
    <property type="project" value="InterPro"/>
</dbReference>
<dbReference type="CDD" id="cd01169">
    <property type="entry name" value="HMPP_kinase"/>
    <property type="match status" value="1"/>
</dbReference>
<evidence type="ECO:0000313" key="4">
    <source>
        <dbReference type="EMBL" id="RYC71695.1"/>
    </source>
</evidence>
<feature type="domain" description="Pyridoxamine kinase/Phosphomethylpyrimidine kinase" evidence="3">
    <location>
        <begin position="24"/>
        <end position="254"/>
    </location>
</feature>
<proteinExistence type="predicted"/>
<dbReference type="Proteomes" id="UP000290407">
    <property type="component" value="Unassembled WGS sequence"/>
</dbReference>
<dbReference type="InterPro" id="IPR004399">
    <property type="entry name" value="HMP/HMP-P_kinase_dom"/>
</dbReference>